<sequence>MSEIQLTYEKLWSQALQSFETNSVRIDSNLLSKTVDLRRGLTLICRPSRNVQDAVVNFLEEANQIESNQYYYKPNELHTTVLAIITNNAEFKLSEIDITSYVEVLSQSILSIPSFNISYRGITASPDCVMIQGFPQGSTLEELRHKIRDNFKKSGVKSTLDERYMTHTAHMTCLRFQNPILRNSDEFLRFLKKNRDFDFGTSELNDLELVVNDWYMSEENVEVLHRFSLKNYGVVY</sequence>
<evidence type="ECO:0000259" key="1">
    <source>
        <dbReference type="Pfam" id="PF10469"/>
    </source>
</evidence>
<name>A0A172TP03_9BACL</name>
<dbReference type="Gene3D" id="3.90.1140.10">
    <property type="entry name" value="Cyclic phosphodiesterase"/>
    <property type="match status" value="1"/>
</dbReference>
<dbReference type="EMBL" id="CP011388">
    <property type="protein sequence ID" value="ANE48712.1"/>
    <property type="molecule type" value="Genomic_DNA"/>
</dbReference>
<dbReference type="InterPro" id="IPR019510">
    <property type="entry name" value="AKAP7-like_phosphoesterase"/>
</dbReference>
<proteinExistence type="predicted"/>
<dbReference type="KEGG" id="pswu:SY83_03815"/>
<keyword evidence="3" id="KW-1185">Reference proteome</keyword>
<evidence type="ECO:0000313" key="2">
    <source>
        <dbReference type="EMBL" id="ANE48712.1"/>
    </source>
</evidence>
<dbReference type="STRING" id="1178515.SY83_03815"/>
<dbReference type="Pfam" id="PF10469">
    <property type="entry name" value="AKAP7_NLS"/>
    <property type="match status" value="1"/>
</dbReference>
<dbReference type="Proteomes" id="UP000076927">
    <property type="component" value="Chromosome"/>
</dbReference>
<organism evidence="2 3">
    <name type="scientific">Paenibacillus swuensis</name>
    <dbReference type="NCBI Taxonomy" id="1178515"/>
    <lineage>
        <taxon>Bacteria</taxon>
        <taxon>Bacillati</taxon>
        <taxon>Bacillota</taxon>
        <taxon>Bacilli</taxon>
        <taxon>Bacillales</taxon>
        <taxon>Paenibacillaceae</taxon>
        <taxon>Paenibacillus</taxon>
    </lineage>
</organism>
<accession>A0A172TP03</accession>
<dbReference type="AlphaFoldDB" id="A0A172TP03"/>
<reference evidence="2 3" key="1">
    <citation type="submission" date="2015-01" db="EMBL/GenBank/DDBJ databases">
        <title>Paenibacillus swuensis/DY6/whole genome sequencing.</title>
        <authorList>
            <person name="Kim M.K."/>
            <person name="Srinivasan S."/>
            <person name="Lee J.-J."/>
        </authorList>
    </citation>
    <scope>NUCLEOTIDE SEQUENCE [LARGE SCALE GENOMIC DNA]</scope>
    <source>
        <strain evidence="2 3">DY6</strain>
    </source>
</reference>
<feature type="domain" description="A-kinase anchor protein 7-like phosphoesterase" evidence="1">
    <location>
        <begin position="56"/>
        <end position="211"/>
    </location>
</feature>
<dbReference type="PATRIC" id="fig|1178515.4.peg.757"/>
<evidence type="ECO:0000313" key="3">
    <source>
        <dbReference type="Proteomes" id="UP000076927"/>
    </source>
</evidence>
<protein>
    <recommendedName>
        <fullName evidence="1">A-kinase anchor protein 7-like phosphoesterase domain-containing protein</fullName>
    </recommendedName>
</protein>
<gene>
    <name evidence="2" type="ORF">SY83_03815</name>
</gene>